<sequence length="222" mass="25330">MAKVEKLSHTEFANLPREILIVLDKPYMITTNIDVLDGLVNGAVGTLKVCEKSPGSEFPKRLWLHFDDLATTGRLARLRSKYAVNEARRSGHHIDAAWVPIEPRITTLTLDRKAGVSCKRKQFPLLQASAITVHKSQGATYSSIVYKYSKTHPQKLVYVALTRCTSINNLYLTNAKGDHQFHHKANNEDKTMANEFQRLEQHLLPTVTQRYRQALQDDKWHI</sequence>
<reference evidence="1" key="1">
    <citation type="submission" date="2020-05" db="EMBL/GenBank/DDBJ databases">
        <title>Large-scale comparative analyses of tick genomes elucidate their genetic diversity and vector capacities.</title>
        <authorList>
            <person name="Jia N."/>
            <person name="Wang J."/>
            <person name="Shi W."/>
            <person name="Du L."/>
            <person name="Sun Y."/>
            <person name="Zhan W."/>
            <person name="Jiang J."/>
            <person name="Wang Q."/>
            <person name="Zhang B."/>
            <person name="Ji P."/>
            <person name="Sakyi L.B."/>
            <person name="Cui X."/>
            <person name="Yuan T."/>
            <person name="Jiang B."/>
            <person name="Yang W."/>
            <person name="Lam T.T.-Y."/>
            <person name="Chang Q."/>
            <person name="Ding S."/>
            <person name="Wang X."/>
            <person name="Zhu J."/>
            <person name="Ruan X."/>
            <person name="Zhao L."/>
            <person name="Wei J."/>
            <person name="Que T."/>
            <person name="Du C."/>
            <person name="Cheng J."/>
            <person name="Dai P."/>
            <person name="Han X."/>
            <person name="Huang E."/>
            <person name="Gao Y."/>
            <person name="Liu J."/>
            <person name="Shao H."/>
            <person name="Ye R."/>
            <person name="Li L."/>
            <person name="Wei W."/>
            <person name="Wang X."/>
            <person name="Wang C."/>
            <person name="Yang T."/>
            <person name="Huo Q."/>
            <person name="Li W."/>
            <person name="Guo W."/>
            <person name="Chen H."/>
            <person name="Zhou L."/>
            <person name="Ni X."/>
            <person name="Tian J."/>
            <person name="Zhou Y."/>
            <person name="Sheng Y."/>
            <person name="Liu T."/>
            <person name="Pan Y."/>
            <person name="Xia L."/>
            <person name="Li J."/>
            <person name="Zhao F."/>
            <person name="Cao W."/>
        </authorList>
    </citation>
    <scope>NUCLEOTIDE SEQUENCE</scope>
    <source>
        <strain evidence="1">Hyas-2018</strain>
    </source>
</reference>
<protein>
    <submittedName>
        <fullName evidence="1">Uncharacterized protein</fullName>
    </submittedName>
</protein>
<accession>A0ACB7RN53</accession>
<gene>
    <name evidence="1" type="ORF">HPB50_011176</name>
</gene>
<name>A0ACB7RN53_HYAAI</name>
<dbReference type="Proteomes" id="UP000821845">
    <property type="component" value="Chromosome 8"/>
</dbReference>
<organism evidence="1 2">
    <name type="scientific">Hyalomma asiaticum</name>
    <name type="common">Tick</name>
    <dbReference type="NCBI Taxonomy" id="266040"/>
    <lineage>
        <taxon>Eukaryota</taxon>
        <taxon>Metazoa</taxon>
        <taxon>Ecdysozoa</taxon>
        <taxon>Arthropoda</taxon>
        <taxon>Chelicerata</taxon>
        <taxon>Arachnida</taxon>
        <taxon>Acari</taxon>
        <taxon>Parasitiformes</taxon>
        <taxon>Ixodida</taxon>
        <taxon>Ixodoidea</taxon>
        <taxon>Ixodidae</taxon>
        <taxon>Hyalomminae</taxon>
        <taxon>Hyalomma</taxon>
    </lineage>
</organism>
<evidence type="ECO:0000313" key="1">
    <source>
        <dbReference type="EMBL" id="KAH6924073.1"/>
    </source>
</evidence>
<evidence type="ECO:0000313" key="2">
    <source>
        <dbReference type="Proteomes" id="UP000821845"/>
    </source>
</evidence>
<dbReference type="EMBL" id="CM023488">
    <property type="protein sequence ID" value="KAH6924073.1"/>
    <property type="molecule type" value="Genomic_DNA"/>
</dbReference>
<comment type="caution">
    <text evidence="1">The sequence shown here is derived from an EMBL/GenBank/DDBJ whole genome shotgun (WGS) entry which is preliminary data.</text>
</comment>
<proteinExistence type="predicted"/>
<keyword evidence="2" id="KW-1185">Reference proteome</keyword>